<keyword evidence="2" id="KW-1185">Reference proteome</keyword>
<dbReference type="PANTHER" id="PTHR36154:SF1">
    <property type="entry name" value="DNA-BINDING TRANSCRIPTIONAL ACTIVATOR ALPA"/>
    <property type="match status" value="1"/>
</dbReference>
<sequence length="85" mass="9535">MNPTTQLPTNSVHPARQQRILRLPEVKAKTGFGRSTIYAPIYIQRGANGEFPRSIRIGARAVGWLESDIDQWIETRRIGAAYGRG</sequence>
<dbReference type="InterPro" id="IPR052931">
    <property type="entry name" value="Prophage_regulatory_activator"/>
</dbReference>
<evidence type="ECO:0000313" key="2">
    <source>
        <dbReference type="Proteomes" id="UP001409585"/>
    </source>
</evidence>
<dbReference type="Gene3D" id="1.10.238.160">
    <property type="match status" value="1"/>
</dbReference>
<dbReference type="Proteomes" id="UP001409585">
    <property type="component" value="Unassembled WGS sequence"/>
</dbReference>
<dbReference type="PANTHER" id="PTHR36154">
    <property type="entry name" value="DNA-BINDING TRANSCRIPTIONAL ACTIVATOR ALPA"/>
    <property type="match status" value="1"/>
</dbReference>
<dbReference type="Pfam" id="PF05930">
    <property type="entry name" value="Phage_AlpA"/>
    <property type="match status" value="1"/>
</dbReference>
<organism evidence="1 2">
    <name type="scientific">Halioxenophilus aromaticivorans</name>
    <dbReference type="NCBI Taxonomy" id="1306992"/>
    <lineage>
        <taxon>Bacteria</taxon>
        <taxon>Pseudomonadati</taxon>
        <taxon>Pseudomonadota</taxon>
        <taxon>Gammaproteobacteria</taxon>
        <taxon>Alteromonadales</taxon>
        <taxon>Alteromonadaceae</taxon>
        <taxon>Halioxenophilus</taxon>
    </lineage>
</organism>
<dbReference type="InterPro" id="IPR010260">
    <property type="entry name" value="AlpA"/>
</dbReference>
<evidence type="ECO:0000313" key="1">
    <source>
        <dbReference type="EMBL" id="GAA4930809.1"/>
    </source>
</evidence>
<gene>
    <name evidence="1" type="ORF">GCM10025791_03540</name>
</gene>
<proteinExistence type="predicted"/>
<evidence type="ECO:0008006" key="3">
    <source>
        <dbReference type="Google" id="ProtNLM"/>
    </source>
</evidence>
<name>A0AAV3TYH5_9ALTE</name>
<dbReference type="AlphaFoldDB" id="A0AAV3TYH5"/>
<protein>
    <recommendedName>
        <fullName evidence="3">AlpA family transcriptional regulator</fullName>
    </recommendedName>
</protein>
<dbReference type="RefSeq" id="WP_345416124.1">
    <property type="nucleotide sequence ID" value="NZ_AP031496.1"/>
</dbReference>
<reference evidence="2" key="1">
    <citation type="journal article" date="2019" name="Int. J. Syst. Evol. Microbiol.">
        <title>The Global Catalogue of Microorganisms (GCM) 10K type strain sequencing project: providing services to taxonomists for standard genome sequencing and annotation.</title>
        <authorList>
            <consortium name="The Broad Institute Genomics Platform"/>
            <consortium name="The Broad Institute Genome Sequencing Center for Infectious Disease"/>
            <person name="Wu L."/>
            <person name="Ma J."/>
        </authorList>
    </citation>
    <scope>NUCLEOTIDE SEQUENCE [LARGE SCALE GENOMIC DNA]</scope>
    <source>
        <strain evidence="2">JCM 19134</strain>
    </source>
</reference>
<comment type="caution">
    <text evidence="1">The sequence shown here is derived from an EMBL/GenBank/DDBJ whole genome shotgun (WGS) entry which is preliminary data.</text>
</comment>
<dbReference type="EMBL" id="BAABLX010000003">
    <property type="protein sequence ID" value="GAA4930809.1"/>
    <property type="molecule type" value="Genomic_DNA"/>
</dbReference>
<accession>A0AAV3TYH5</accession>